<dbReference type="AlphaFoldDB" id="A0A1J5SRJ6"/>
<feature type="transmembrane region" description="Helical" evidence="2">
    <location>
        <begin position="76"/>
        <end position="98"/>
    </location>
</feature>
<dbReference type="InterPro" id="IPR007272">
    <property type="entry name" value="Sulf_transp_TsuA/YedE"/>
</dbReference>
<protein>
    <submittedName>
        <fullName evidence="3">Uncharacterized protein</fullName>
    </submittedName>
</protein>
<dbReference type="Pfam" id="PF04143">
    <property type="entry name" value="Sulf_transp"/>
    <property type="match status" value="1"/>
</dbReference>
<dbReference type="EMBL" id="MLJW01000072">
    <property type="protein sequence ID" value="OIR02694.1"/>
    <property type="molecule type" value="Genomic_DNA"/>
</dbReference>
<keyword evidence="2" id="KW-1133">Transmembrane helix</keyword>
<feature type="compositionally biased region" description="Polar residues" evidence="1">
    <location>
        <begin position="188"/>
        <end position="201"/>
    </location>
</feature>
<feature type="transmembrane region" description="Helical" evidence="2">
    <location>
        <begin position="158"/>
        <end position="178"/>
    </location>
</feature>
<sequence length="201" mass="21259">MNFPMEYSGAISGILLGLIFGYVLENAGFGSGCKLTAQLRLQDWAVFKVMFTAILVTAGGLYALQAMGMVTMDNMFVPSVLLWGSSLGGVLIGAGMAIGGYCPGTSMVAFCSGKLDGLVFIIGLGGGTLLFNSVYASIKNWVWMQVGPDSLTLPQLLHMPAWAVWSLLFAVLVLVGHLTRGNKRNKSSSESPASNMAPQHS</sequence>
<feature type="transmembrane region" description="Helical" evidence="2">
    <location>
        <begin position="6"/>
        <end position="24"/>
    </location>
</feature>
<proteinExistence type="predicted"/>
<accession>A0A1J5SRJ6</accession>
<keyword evidence="2" id="KW-0472">Membrane</keyword>
<evidence type="ECO:0000256" key="1">
    <source>
        <dbReference type="SAM" id="MobiDB-lite"/>
    </source>
</evidence>
<reference evidence="3" key="1">
    <citation type="submission" date="2016-10" db="EMBL/GenBank/DDBJ databases">
        <title>Sequence of Gallionella enrichment culture.</title>
        <authorList>
            <person name="Poehlein A."/>
            <person name="Muehling M."/>
            <person name="Daniel R."/>
        </authorList>
    </citation>
    <scope>NUCLEOTIDE SEQUENCE</scope>
</reference>
<comment type="caution">
    <text evidence="3">The sequence shown here is derived from an EMBL/GenBank/DDBJ whole genome shotgun (WGS) entry which is preliminary data.</text>
</comment>
<feature type="transmembrane region" description="Helical" evidence="2">
    <location>
        <begin position="45"/>
        <end position="64"/>
    </location>
</feature>
<keyword evidence="2" id="KW-0812">Transmembrane</keyword>
<gene>
    <name evidence="3" type="ORF">GALL_151460</name>
</gene>
<feature type="transmembrane region" description="Helical" evidence="2">
    <location>
        <begin position="118"/>
        <end position="138"/>
    </location>
</feature>
<evidence type="ECO:0000313" key="3">
    <source>
        <dbReference type="EMBL" id="OIR02694.1"/>
    </source>
</evidence>
<name>A0A1J5SRJ6_9ZZZZ</name>
<evidence type="ECO:0000256" key="2">
    <source>
        <dbReference type="SAM" id="Phobius"/>
    </source>
</evidence>
<feature type="region of interest" description="Disordered" evidence="1">
    <location>
        <begin position="182"/>
        <end position="201"/>
    </location>
</feature>
<organism evidence="3">
    <name type="scientific">mine drainage metagenome</name>
    <dbReference type="NCBI Taxonomy" id="410659"/>
    <lineage>
        <taxon>unclassified sequences</taxon>
        <taxon>metagenomes</taxon>
        <taxon>ecological metagenomes</taxon>
    </lineage>
</organism>